<proteinExistence type="predicted"/>
<protein>
    <submittedName>
        <fullName evidence="1">Uncharacterized protein</fullName>
    </submittedName>
</protein>
<accession>X1DF53</accession>
<gene>
    <name evidence="1" type="ORF">S01H4_42955</name>
</gene>
<dbReference type="AlphaFoldDB" id="X1DF53"/>
<dbReference type="EMBL" id="BART01023645">
    <property type="protein sequence ID" value="GAG95031.1"/>
    <property type="molecule type" value="Genomic_DNA"/>
</dbReference>
<evidence type="ECO:0000313" key="1">
    <source>
        <dbReference type="EMBL" id="GAG95031.1"/>
    </source>
</evidence>
<sequence length="30" mass="3642">MTLLDKWDNFISTYIRKTPDKIRDTKVEDV</sequence>
<name>X1DF53_9ZZZZ</name>
<comment type="caution">
    <text evidence="1">The sequence shown here is derived from an EMBL/GenBank/DDBJ whole genome shotgun (WGS) entry which is preliminary data.</text>
</comment>
<reference evidence="1" key="1">
    <citation type="journal article" date="2014" name="Front. Microbiol.">
        <title>High frequency of phylogenetically diverse reductive dehalogenase-homologous genes in deep subseafloor sedimentary metagenomes.</title>
        <authorList>
            <person name="Kawai M."/>
            <person name="Futagami T."/>
            <person name="Toyoda A."/>
            <person name="Takaki Y."/>
            <person name="Nishi S."/>
            <person name="Hori S."/>
            <person name="Arai W."/>
            <person name="Tsubouchi T."/>
            <person name="Morono Y."/>
            <person name="Uchiyama I."/>
            <person name="Ito T."/>
            <person name="Fujiyama A."/>
            <person name="Inagaki F."/>
            <person name="Takami H."/>
        </authorList>
    </citation>
    <scope>NUCLEOTIDE SEQUENCE</scope>
    <source>
        <strain evidence="1">Expedition CK06-06</strain>
    </source>
</reference>
<feature type="non-terminal residue" evidence="1">
    <location>
        <position position="30"/>
    </location>
</feature>
<organism evidence="1">
    <name type="scientific">marine sediment metagenome</name>
    <dbReference type="NCBI Taxonomy" id="412755"/>
    <lineage>
        <taxon>unclassified sequences</taxon>
        <taxon>metagenomes</taxon>
        <taxon>ecological metagenomes</taxon>
    </lineage>
</organism>